<feature type="transmembrane region" description="Helical" evidence="10">
    <location>
        <begin position="37"/>
        <end position="57"/>
    </location>
</feature>
<keyword evidence="6" id="KW-0443">Lipid metabolism</keyword>
<name>X1L4M2_9ZZZZ</name>
<proteinExistence type="predicted"/>
<dbReference type="EMBL" id="BARV01000363">
    <property type="protein sequence ID" value="GAH97384.1"/>
    <property type="molecule type" value="Genomic_DNA"/>
</dbReference>
<gene>
    <name evidence="11" type="ORF">S06H3_01449</name>
</gene>
<feature type="transmembrane region" description="Helical" evidence="10">
    <location>
        <begin position="99"/>
        <end position="116"/>
    </location>
</feature>
<keyword evidence="8" id="KW-0594">Phospholipid biosynthesis</keyword>
<evidence type="ECO:0000256" key="4">
    <source>
        <dbReference type="ARBA" id="ARBA00022692"/>
    </source>
</evidence>
<keyword evidence="5 10" id="KW-1133">Transmembrane helix</keyword>
<dbReference type="GO" id="GO:0005886">
    <property type="term" value="C:plasma membrane"/>
    <property type="evidence" value="ECO:0007669"/>
    <property type="project" value="InterPro"/>
</dbReference>
<dbReference type="GO" id="GO:0008654">
    <property type="term" value="P:phospholipid biosynthetic process"/>
    <property type="evidence" value="ECO:0007669"/>
    <property type="project" value="UniProtKB-KW"/>
</dbReference>
<feature type="transmembrane region" description="Helical" evidence="10">
    <location>
        <begin position="6"/>
        <end position="25"/>
    </location>
</feature>
<dbReference type="InterPro" id="IPR003811">
    <property type="entry name" value="G3P_acylTferase_PlsY"/>
</dbReference>
<keyword evidence="1" id="KW-1003">Cell membrane</keyword>
<feature type="transmembrane region" description="Helical" evidence="10">
    <location>
        <begin position="122"/>
        <end position="139"/>
    </location>
</feature>
<keyword evidence="3" id="KW-0808">Transferase</keyword>
<organism evidence="11">
    <name type="scientific">marine sediment metagenome</name>
    <dbReference type="NCBI Taxonomy" id="412755"/>
    <lineage>
        <taxon>unclassified sequences</taxon>
        <taxon>metagenomes</taxon>
        <taxon>ecological metagenomes</taxon>
    </lineage>
</organism>
<keyword evidence="4 10" id="KW-0812">Transmembrane</keyword>
<keyword evidence="2" id="KW-0444">Lipid biosynthesis</keyword>
<evidence type="ECO:0000256" key="5">
    <source>
        <dbReference type="ARBA" id="ARBA00022989"/>
    </source>
</evidence>
<evidence type="ECO:0000256" key="2">
    <source>
        <dbReference type="ARBA" id="ARBA00022516"/>
    </source>
</evidence>
<dbReference type="PANTHER" id="PTHR30309">
    <property type="entry name" value="INNER MEMBRANE PROTEIN YGIH"/>
    <property type="match status" value="1"/>
</dbReference>
<sequence>MNIISVAGIFPGIIALLFDISKGALVVHLTNKITEDIGVSLTSGLFTVIGHNWPIFLKFKGGKGVATTIGILLLISPFSLLILYLIAIPIIILIINDSYMSASIGFLILPLILWFLEKNIWFVIFGILITLIIVIRHLNEIRTYFEGRRELNPIVTKLRNYILRKKS</sequence>
<evidence type="ECO:0000256" key="8">
    <source>
        <dbReference type="ARBA" id="ARBA00023209"/>
    </source>
</evidence>
<evidence type="ECO:0000256" key="1">
    <source>
        <dbReference type="ARBA" id="ARBA00022475"/>
    </source>
</evidence>
<keyword evidence="9" id="KW-1208">Phospholipid metabolism</keyword>
<evidence type="ECO:0000256" key="9">
    <source>
        <dbReference type="ARBA" id="ARBA00023264"/>
    </source>
</evidence>
<evidence type="ECO:0000256" key="7">
    <source>
        <dbReference type="ARBA" id="ARBA00023136"/>
    </source>
</evidence>
<feature type="transmembrane region" description="Helical" evidence="10">
    <location>
        <begin position="69"/>
        <end position="92"/>
    </location>
</feature>
<comment type="caution">
    <text evidence="11">The sequence shown here is derived from an EMBL/GenBank/DDBJ whole genome shotgun (WGS) entry which is preliminary data.</text>
</comment>
<keyword evidence="7 10" id="KW-0472">Membrane</keyword>
<dbReference type="Pfam" id="PF02660">
    <property type="entry name" value="G3P_acyltransf"/>
    <property type="match status" value="1"/>
</dbReference>
<dbReference type="PANTHER" id="PTHR30309:SF0">
    <property type="entry name" value="GLYCEROL-3-PHOSPHATE ACYLTRANSFERASE-RELATED"/>
    <property type="match status" value="1"/>
</dbReference>
<evidence type="ECO:0000256" key="3">
    <source>
        <dbReference type="ARBA" id="ARBA00022679"/>
    </source>
</evidence>
<accession>X1L4M2</accession>
<evidence type="ECO:0008006" key="12">
    <source>
        <dbReference type="Google" id="ProtNLM"/>
    </source>
</evidence>
<evidence type="ECO:0000256" key="6">
    <source>
        <dbReference type="ARBA" id="ARBA00023098"/>
    </source>
</evidence>
<dbReference type="AlphaFoldDB" id="X1L4M2"/>
<evidence type="ECO:0000313" key="11">
    <source>
        <dbReference type="EMBL" id="GAH97384.1"/>
    </source>
</evidence>
<protein>
    <recommendedName>
        <fullName evidence="12">Glycerol-3-phosphate acyltransferase PlsY</fullName>
    </recommendedName>
</protein>
<reference evidence="11" key="1">
    <citation type="journal article" date="2014" name="Front. Microbiol.">
        <title>High frequency of phylogenetically diverse reductive dehalogenase-homologous genes in deep subseafloor sedimentary metagenomes.</title>
        <authorList>
            <person name="Kawai M."/>
            <person name="Futagami T."/>
            <person name="Toyoda A."/>
            <person name="Takaki Y."/>
            <person name="Nishi S."/>
            <person name="Hori S."/>
            <person name="Arai W."/>
            <person name="Tsubouchi T."/>
            <person name="Morono Y."/>
            <person name="Uchiyama I."/>
            <person name="Ito T."/>
            <person name="Fujiyama A."/>
            <person name="Inagaki F."/>
            <person name="Takami H."/>
        </authorList>
    </citation>
    <scope>NUCLEOTIDE SEQUENCE</scope>
    <source>
        <strain evidence="11">Expedition CK06-06</strain>
    </source>
</reference>
<evidence type="ECO:0000256" key="10">
    <source>
        <dbReference type="SAM" id="Phobius"/>
    </source>
</evidence>
<dbReference type="GO" id="GO:0043772">
    <property type="term" value="F:acyl-phosphate glycerol-3-phosphate acyltransferase activity"/>
    <property type="evidence" value="ECO:0007669"/>
    <property type="project" value="InterPro"/>
</dbReference>
<dbReference type="SMART" id="SM01207">
    <property type="entry name" value="G3P_acyltransf"/>
    <property type="match status" value="1"/>
</dbReference>